<evidence type="ECO:0000256" key="10">
    <source>
        <dbReference type="SAM" id="MobiDB-lite"/>
    </source>
</evidence>
<dbReference type="SUPFAM" id="SSF49417">
    <property type="entry name" value="p53-like transcription factors"/>
    <property type="match status" value="1"/>
</dbReference>
<dbReference type="Gene3D" id="3.20.20.140">
    <property type="entry name" value="Metal-dependent hydrolases"/>
    <property type="match status" value="1"/>
</dbReference>
<dbReference type="InterPro" id="IPR011059">
    <property type="entry name" value="Metal-dep_hydrolase_composite"/>
</dbReference>
<dbReference type="Pfam" id="PF01979">
    <property type="entry name" value="Amidohydro_1"/>
    <property type="match status" value="1"/>
</dbReference>
<evidence type="ECO:0000256" key="7">
    <source>
        <dbReference type="ARBA" id="ARBA00023277"/>
    </source>
</evidence>
<dbReference type="InterPro" id="IPR032466">
    <property type="entry name" value="Metal_Hydrolase"/>
</dbReference>
<comment type="caution">
    <text evidence="12">The sequence shown here is derived from an EMBL/GenBank/DDBJ whole genome shotgun (WGS) entry which is preliminary data.</text>
</comment>
<evidence type="ECO:0000256" key="9">
    <source>
        <dbReference type="PROSITE-ProRule" id="PRU00850"/>
    </source>
</evidence>
<proteinExistence type="inferred from homology"/>
<dbReference type="InterPro" id="IPR008967">
    <property type="entry name" value="p53-like_TF_DNA-bd_sf"/>
</dbReference>
<evidence type="ECO:0000259" key="11">
    <source>
        <dbReference type="PROSITE" id="PS51517"/>
    </source>
</evidence>
<dbReference type="HOGENOM" id="CLU_321044_0_0_1"/>
<dbReference type="GO" id="GO:0003677">
    <property type="term" value="F:DNA binding"/>
    <property type="evidence" value="ECO:0007669"/>
    <property type="project" value="UniProtKB-KW"/>
</dbReference>
<evidence type="ECO:0000256" key="1">
    <source>
        <dbReference type="ARBA" id="ARBA00010716"/>
    </source>
</evidence>
<keyword evidence="13" id="KW-1185">Reference proteome</keyword>
<dbReference type="Pfam" id="PF05224">
    <property type="entry name" value="NDT80_PhoG"/>
    <property type="match status" value="1"/>
</dbReference>
<dbReference type="GO" id="GO:0046872">
    <property type="term" value="F:metal ion binding"/>
    <property type="evidence" value="ECO:0007669"/>
    <property type="project" value="UniProtKB-KW"/>
</dbReference>
<dbReference type="EMBL" id="JARH01000435">
    <property type="protein sequence ID" value="EXF80519.1"/>
    <property type="molecule type" value="Genomic_DNA"/>
</dbReference>
<protein>
    <recommendedName>
        <fullName evidence="3">N-acetylglucosamine-6-phosphate deacetylase</fullName>
        <ecNumber evidence="2">3.5.1.25</ecNumber>
    </recommendedName>
</protein>
<feature type="region of interest" description="Disordered" evidence="10">
    <location>
        <begin position="684"/>
        <end position="848"/>
    </location>
</feature>
<feature type="DNA-binding region" description="NDT80" evidence="9">
    <location>
        <begin position="465"/>
        <end position="696"/>
    </location>
</feature>
<evidence type="ECO:0000313" key="12">
    <source>
        <dbReference type="EMBL" id="EXF80519.1"/>
    </source>
</evidence>
<evidence type="ECO:0000313" key="13">
    <source>
        <dbReference type="Proteomes" id="UP000020467"/>
    </source>
</evidence>
<dbReference type="KEGG" id="cfj:CFIO01_08239"/>
<dbReference type="Proteomes" id="UP000020467">
    <property type="component" value="Unassembled WGS sequence"/>
</dbReference>
<dbReference type="Gene3D" id="2.60.40.1390">
    <property type="entry name" value="NDT80 DNA-binding domain"/>
    <property type="match status" value="2"/>
</dbReference>
<evidence type="ECO:0000256" key="5">
    <source>
        <dbReference type="ARBA" id="ARBA00022801"/>
    </source>
</evidence>
<dbReference type="InterPro" id="IPR024061">
    <property type="entry name" value="NDT80_DNA-bd_dom"/>
</dbReference>
<keyword evidence="7" id="KW-0119">Carbohydrate metabolism</keyword>
<feature type="domain" description="NDT80" evidence="11">
    <location>
        <begin position="465"/>
        <end position="696"/>
    </location>
</feature>
<dbReference type="OrthoDB" id="4117572at2759"/>
<evidence type="ECO:0000256" key="4">
    <source>
        <dbReference type="ARBA" id="ARBA00022723"/>
    </source>
</evidence>
<sequence length="903" mass="97390">MPIAIPKTPKNGITKFTNCRLVKGDALVSEDIWVSSVTGKIIHSQAAFFDDLCLPDETINLGGRIVSAGMIDCQLNGAFGFNFSTLLEDMTQYGKKVRELNRKLVSTGVTSYVPTLTSQKPELYQGALPYLGASGGLQAAHDGAESLGAHVEGPFLNPTKNGIHNVDVLQQAETFDDLVRCYGADNIEPSAANGGVIPIKMITAAPERGNMTKIIPELRERGIIYSIGHSEATYEDASAAVAAGATMITHLFNAMRPLHHRNPGVFGVLGLAESLARPYFGIISDGIHLHPTTIKIAFNAHPDGFILVTDAMHMMGLADGSYQWVNGQDVNNIIKVGSTLLLEGTNTIAGSAVTLMECVNNFLRWSGTGIPKALKAVTATPAAMLGLQGVKGSLEDGADADLVIFSEEIREGATQLVVDEVWKSGADTVNGTFPTLPFTPTYGFEDFSATGFEDPFAYSNRQYEAPPAPEDFNQDSPAQELDNKLLGFSAPTLKATLLDGTGQHVEPSMTAELYGMFFVAEDVFGAENSGRPLELTCYRRNLWQCSGQVTIPRHITHVVDEQGRQMPIFELSASITAIESIEGKVTEIISIPWKSAHPIGAEEPKSNGGPPNIVLDLANGQEVDANRVSLPLSWKRLQFKHATANNGRRKGLQQHYIVEISLVGKLQSGEYIKIAEIHSGPVIVRGRSPRNFDSRKDIPLTGGDKKVGGRSNSDAAAATPQKENGSNSGIPTPVPKYQNVGNVQQPADWAPPQLYRESSGGQPPAKKLAMSPGINRPPIPAWSTEPSRNLGRASASISAPRGAISGPINLSLSEDERSPNRSNSDVQSPQFTKSTAAAGHNPSQSPKEEDDLLYEYFPLSVDDWMPPVEAIYRPHVVHHTIVPPEIKAQQLRSKAKRYFTAES</sequence>
<dbReference type="EC" id="3.5.1.25" evidence="2"/>
<dbReference type="STRING" id="1445577.A0A010RR98"/>
<gene>
    <name evidence="12" type="ORF">CFIO01_08239</name>
</gene>
<evidence type="ECO:0000256" key="2">
    <source>
        <dbReference type="ARBA" id="ARBA00011899"/>
    </source>
</evidence>
<comment type="similarity">
    <text evidence="1">Belongs to the metallo-dependent hydrolases superfamily. NagA family.</text>
</comment>
<evidence type="ECO:0000256" key="6">
    <source>
        <dbReference type="ARBA" id="ARBA00023125"/>
    </source>
</evidence>
<dbReference type="eggNOG" id="KOG3892">
    <property type="taxonomic scope" value="Eukaryota"/>
</dbReference>
<comment type="catalytic activity">
    <reaction evidence="8">
        <text>N-acetyl-D-glucosamine 6-phosphate + H2O = D-glucosamine 6-phosphate + acetate</text>
        <dbReference type="Rhea" id="RHEA:22936"/>
        <dbReference type="ChEBI" id="CHEBI:15377"/>
        <dbReference type="ChEBI" id="CHEBI:30089"/>
        <dbReference type="ChEBI" id="CHEBI:57513"/>
        <dbReference type="ChEBI" id="CHEBI:58725"/>
        <dbReference type="EC" id="3.5.1.25"/>
    </reaction>
</comment>
<dbReference type="NCBIfam" id="TIGR00221">
    <property type="entry name" value="nagA"/>
    <property type="match status" value="1"/>
</dbReference>
<dbReference type="GO" id="GO:0003700">
    <property type="term" value="F:DNA-binding transcription factor activity"/>
    <property type="evidence" value="ECO:0007669"/>
    <property type="project" value="UniProtKB-UniRule"/>
</dbReference>
<name>A0A010RR98_9PEZI</name>
<dbReference type="PANTHER" id="PTHR11113:SF14">
    <property type="entry name" value="N-ACETYLGLUCOSAMINE-6-PHOSPHATE DEACETYLASE"/>
    <property type="match status" value="1"/>
</dbReference>
<feature type="compositionally biased region" description="Polar residues" evidence="10">
    <location>
        <begin position="721"/>
        <end position="730"/>
    </location>
</feature>
<dbReference type="GO" id="GO:0008448">
    <property type="term" value="F:N-acetylglucosamine-6-phosphate deacetylase activity"/>
    <property type="evidence" value="ECO:0007669"/>
    <property type="project" value="UniProtKB-EC"/>
</dbReference>
<evidence type="ECO:0000256" key="3">
    <source>
        <dbReference type="ARBA" id="ARBA00018029"/>
    </source>
</evidence>
<dbReference type="InterPro" id="IPR037141">
    <property type="entry name" value="NDT80_DNA-bd_dom_sf"/>
</dbReference>
<dbReference type="SUPFAM" id="SSF51556">
    <property type="entry name" value="Metallo-dependent hydrolases"/>
    <property type="match status" value="1"/>
</dbReference>
<dbReference type="CDD" id="cd00854">
    <property type="entry name" value="NagA"/>
    <property type="match status" value="1"/>
</dbReference>
<keyword evidence="6 9" id="KW-0238">DNA-binding</keyword>
<evidence type="ECO:0000256" key="8">
    <source>
        <dbReference type="ARBA" id="ARBA00047647"/>
    </source>
</evidence>
<dbReference type="GO" id="GO:0006046">
    <property type="term" value="P:N-acetylglucosamine catabolic process"/>
    <property type="evidence" value="ECO:0007669"/>
    <property type="project" value="TreeGrafter"/>
</dbReference>
<dbReference type="AlphaFoldDB" id="A0A010RR98"/>
<dbReference type="SUPFAM" id="SSF51338">
    <property type="entry name" value="Composite domain of metallo-dependent hydrolases"/>
    <property type="match status" value="1"/>
</dbReference>
<keyword evidence="4" id="KW-0479">Metal-binding</keyword>
<organism evidence="12 13">
    <name type="scientific">Colletotrichum fioriniae PJ7</name>
    <dbReference type="NCBI Taxonomy" id="1445577"/>
    <lineage>
        <taxon>Eukaryota</taxon>
        <taxon>Fungi</taxon>
        <taxon>Dikarya</taxon>
        <taxon>Ascomycota</taxon>
        <taxon>Pezizomycotina</taxon>
        <taxon>Sordariomycetes</taxon>
        <taxon>Hypocreomycetidae</taxon>
        <taxon>Glomerellales</taxon>
        <taxon>Glomerellaceae</taxon>
        <taxon>Colletotrichum</taxon>
        <taxon>Colletotrichum acutatum species complex</taxon>
    </lineage>
</organism>
<feature type="compositionally biased region" description="Polar residues" evidence="10">
    <location>
        <begin position="820"/>
        <end position="845"/>
    </location>
</feature>
<feature type="compositionally biased region" description="Basic and acidic residues" evidence="10">
    <location>
        <begin position="690"/>
        <end position="707"/>
    </location>
</feature>
<reference evidence="12 13" key="1">
    <citation type="submission" date="2014-02" db="EMBL/GenBank/DDBJ databases">
        <title>The genome sequence of Colletotrichum fioriniae PJ7.</title>
        <authorList>
            <person name="Baroncelli R."/>
            <person name="Thon M.R."/>
        </authorList>
    </citation>
    <scope>NUCLEOTIDE SEQUENCE [LARGE SCALE GENOMIC DNA]</scope>
    <source>
        <strain evidence="12 13">PJ7</strain>
    </source>
</reference>
<dbReference type="PANTHER" id="PTHR11113">
    <property type="entry name" value="N-ACETYLGLUCOSAMINE-6-PHOSPHATE DEACETYLASE"/>
    <property type="match status" value="1"/>
</dbReference>
<dbReference type="InterPro" id="IPR003764">
    <property type="entry name" value="GlcNAc_6-P_deAcase"/>
</dbReference>
<dbReference type="FunFam" id="3.20.20.140:FF:000065">
    <property type="entry name" value="N-acetylglucosamine-6-phosphate deacetylase"/>
    <property type="match status" value="1"/>
</dbReference>
<keyword evidence="5" id="KW-0378">Hydrolase</keyword>
<accession>A0A010RR98</accession>
<dbReference type="PROSITE" id="PS51517">
    <property type="entry name" value="NDT80"/>
    <property type="match status" value="1"/>
</dbReference>
<dbReference type="InterPro" id="IPR006680">
    <property type="entry name" value="Amidohydro-rel"/>
</dbReference>